<dbReference type="Proteomes" id="UP001187682">
    <property type="component" value="Unassembled WGS sequence"/>
</dbReference>
<dbReference type="Gene3D" id="3.80.10.10">
    <property type="entry name" value="Ribonuclease Inhibitor"/>
    <property type="match status" value="1"/>
</dbReference>
<accession>A0AAE8SY43</accession>
<dbReference type="AlphaFoldDB" id="A0AAE8SY43"/>
<reference evidence="1" key="1">
    <citation type="submission" date="2018-03" db="EMBL/GenBank/DDBJ databases">
        <authorList>
            <person name="Guldener U."/>
        </authorList>
    </citation>
    <scope>NUCLEOTIDE SEQUENCE</scope>
</reference>
<evidence type="ECO:0000313" key="1">
    <source>
        <dbReference type="EMBL" id="SPO05505.1"/>
    </source>
</evidence>
<evidence type="ECO:0008006" key="3">
    <source>
        <dbReference type="Google" id="ProtNLM"/>
    </source>
</evidence>
<name>A0AAE8SY43_9PEZI</name>
<sequence>MTPELPTTNAANRSCANNKLQSLLWTDKAFQRLNTLPIVPRLHEGTWNGAVVPPTSLVPFAATFAWPALDLSYPKLPGLKSLRLWRTRATERNVATLVQACPNLEELSVEFIGSYLDAPMSENDFRDRTRDIPLSEALQAVSGTLRSLSITSCGHAHYLERQSRGGGRPEDHRILTLHQLPKLKHLGIDLFSLFGNIPHLNASHASLFAARIPPWVESLTLFADWDGYTSPSFIGLSVAINLFEFRIIENGITELLKDKNRHLSELRIVYPPIPADAVAEHLFNQSVDRLEAVALEAGVVRFEAAVSSAGFGGDSHARNAADHGPIAHWHIGNGNNDTPDVSYAIFVHNGFRGNYLQSVLLNYRQKLACLANLASLDIASHEAFAAGTESRGGAWLPNRL</sequence>
<keyword evidence="2" id="KW-1185">Reference proteome</keyword>
<organism evidence="1 2">
    <name type="scientific">Cephalotrichum gorgonifer</name>
    <dbReference type="NCBI Taxonomy" id="2041049"/>
    <lineage>
        <taxon>Eukaryota</taxon>
        <taxon>Fungi</taxon>
        <taxon>Dikarya</taxon>
        <taxon>Ascomycota</taxon>
        <taxon>Pezizomycotina</taxon>
        <taxon>Sordariomycetes</taxon>
        <taxon>Hypocreomycetidae</taxon>
        <taxon>Microascales</taxon>
        <taxon>Microascaceae</taxon>
        <taxon>Cephalotrichum</taxon>
    </lineage>
</organism>
<proteinExistence type="predicted"/>
<comment type="caution">
    <text evidence="1">The sequence shown here is derived from an EMBL/GenBank/DDBJ whole genome shotgun (WGS) entry which is preliminary data.</text>
</comment>
<dbReference type="InterPro" id="IPR032675">
    <property type="entry name" value="LRR_dom_sf"/>
</dbReference>
<protein>
    <recommendedName>
        <fullName evidence="3">F-box domain-containing protein</fullName>
    </recommendedName>
</protein>
<dbReference type="EMBL" id="ONZQ02000013">
    <property type="protein sequence ID" value="SPO05505.1"/>
    <property type="molecule type" value="Genomic_DNA"/>
</dbReference>
<evidence type="ECO:0000313" key="2">
    <source>
        <dbReference type="Proteomes" id="UP001187682"/>
    </source>
</evidence>
<dbReference type="SUPFAM" id="SSF52047">
    <property type="entry name" value="RNI-like"/>
    <property type="match status" value="1"/>
</dbReference>
<gene>
    <name evidence="1" type="ORF">DNG_08192</name>
</gene>